<dbReference type="PANTHER" id="PTHR33178">
    <property type="match status" value="1"/>
</dbReference>
<reference evidence="3 4" key="1">
    <citation type="journal article" date="2012" name="Int. J. Syst. Evol. Microbiol.">
        <title>Vibrio caribbeanicus sp. nov., isolated from the marine sponge Scleritoderma cyanea.</title>
        <authorList>
            <person name="Hoffmann M."/>
            <person name="Monday S.R."/>
            <person name="Allard M.W."/>
            <person name="Strain E.A."/>
            <person name="Whittaker P."/>
            <person name="Naum M."/>
            <person name="McCarthy P.J."/>
            <person name="Lopez J.V."/>
            <person name="Fischer M."/>
            <person name="Brown E.W."/>
        </authorList>
    </citation>
    <scope>NUCLEOTIDE SEQUENCE [LARGE SCALE GENOMIC DNA]</scope>
    <source>
        <strain evidence="3 4">ATCC BAA-2122</strain>
    </source>
</reference>
<gene>
    <name evidence="3" type="ORF">VIBC2010_15094</name>
</gene>
<name>E3BNF3_9VIBR</name>
<dbReference type="Pfam" id="PF07876">
    <property type="entry name" value="Dabb"/>
    <property type="match status" value="1"/>
</dbReference>
<dbReference type="Gene3D" id="3.30.70.100">
    <property type="match status" value="1"/>
</dbReference>
<evidence type="ECO:0000259" key="2">
    <source>
        <dbReference type="PROSITE" id="PS51502"/>
    </source>
</evidence>
<keyword evidence="4" id="KW-1185">Reference proteome</keyword>
<dbReference type="InterPro" id="IPR011008">
    <property type="entry name" value="Dimeric_a/b-barrel"/>
</dbReference>
<dbReference type="SMART" id="SM00886">
    <property type="entry name" value="Dabb"/>
    <property type="match status" value="1"/>
</dbReference>
<comment type="subunit">
    <text evidence="1">Homodimer.</text>
</comment>
<feature type="domain" description="Stress-response A/B barrel" evidence="2">
    <location>
        <begin position="2"/>
        <end position="96"/>
    </location>
</feature>
<dbReference type="STRING" id="796620.VIBC2010_15094"/>
<accession>E3BNF3</accession>
<dbReference type="Proteomes" id="UP000002943">
    <property type="component" value="Unassembled WGS sequence"/>
</dbReference>
<dbReference type="PANTHER" id="PTHR33178:SF10">
    <property type="entry name" value="STRESS-RESPONSE A_B BARREL DOMAIN-CONTAINING PROTEIN"/>
    <property type="match status" value="1"/>
</dbReference>
<dbReference type="OrthoDB" id="9816070at2"/>
<dbReference type="EMBL" id="AEIU01000096">
    <property type="protein sequence ID" value="EFP95372.1"/>
    <property type="molecule type" value="Genomic_DNA"/>
</dbReference>
<evidence type="ECO:0000313" key="3">
    <source>
        <dbReference type="EMBL" id="EFP95372.1"/>
    </source>
</evidence>
<dbReference type="SUPFAM" id="SSF54909">
    <property type="entry name" value="Dimeric alpha+beta barrel"/>
    <property type="match status" value="1"/>
</dbReference>
<evidence type="ECO:0000313" key="4">
    <source>
        <dbReference type="Proteomes" id="UP000002943"/>
    </source>
</evidence>
<dbReference type="eggNOG" id="COG2755">
    <property type="taxonomic scope" value="Bacteria"/>
</dbReference>
<comment type="caution">
    <text evidence="3">The sequence shown here is derived from an EMBL/GenBank/DDBJ whole genome shotgun (WGS) entry which is preliminary data.</text>
</comment>
<proteinExistence type="predicted"/>
<organism evidence="3 4">
    <name type="scientific">Vibrio caribbeanicus ATCC BAA-2122</name>
    <dbReference type="NCBI Taxonomy" id="796620"/>
    <lineage>
        <taxon>Bacteria</taxon>
        <taxon>Pseudomonadati</taxon>
        <taxon>Pseudomonadota</taxon>
        <taxon>Gammaproteobacteria</taxon>
        <taxon>Vibrionales</taxon>
        <taxon>Vibrionaceae</taxon>
        <taxon>Vibrio</taxon>
    </lineage>
</organism>
<sequence>MIRHILLIKFKPAADIAQIDLLRELFLSMPSKIEGVVSVEWGINDSPENKNQGFSHSVLMTFANDAGRLEYLPHPEHQALKEVFRPILDDIIVFDYPCETVD</sequence>
<protein>
    <recommendedName>
        <fullName evidence="2">Stress-response A/B barrel domain-containing protein</fullName>
    </recommendedName>
</protein>
<dbReference type="PROSITE" id="PS51502">
    <property type="entry name" value="S_R_A_B_BARREL"/>
    <property type="match status" value="1"/>
</dbReference>
<dbReference type="InterPro" id="IPR044662">
    <property type="entry name" value="HS1/DABB1-like"/>
</dbReference>
<dbReference type="AlphaFoldDB" id="E3BNF3"/>
<dbReference type="InterPro" id="IPR013097">
    <property type="entry name" value="Dabb"/>
</dbReference>
<evidence type="ECO:0000256" key="1">
    <source>
        <dbReference type="ARBA" id="ARBA00011738"/>
    </source>
</evidence>
<dbReference type="RefSeq" id="WP_009602730.1">
    <property type="nucleotide sequence ID" value="NZ_AEIU01000096.1"/>
</dbReference>